<dbReference type="GO" id="GO:0005886">
    <property type="term" value="C:plasma membrane"/>
    <property type="evidence" value="ECO:0007669"/>
    <property type="project" value="UniProtKB-SubCell"/>
</dbReference>
<evidence type="ECO:0000256" key="19">
    <source>
        <dbReference type="ARBA" id="ARBA00080837"/>
    </source>
</evidence>
<dbReference type="GO" id="GO:0150094">
    <property type="term" value="P:amyloid-beta clearance by cellular catabolic process"/>
    <property type="evidence" value="ECO:0007669"/>
    <property type="project" value="UniProtKB-ARBA"/>
</dbReference>
<dbReference type="GO" id="GO:0004888">
    <property type="term" value="F:transmembrane signaling receptor activity"/>
    <property type="evidence" value="ECO:0007669"/>
    <property type="project" value="UniProtKB-ARBA"/>
</dbReference>
<dbReference type="InterPro" id="IPR003599">
    <property type="entry name" value="Ig_sub"/>
</dbReference>
<evidence type="ECO:0000256" key="12">
    <source>
        <dbReference type="ARBA" id="ARBA00023180"/>
    </source>
</evidence>
<dbReference type="InterPro" id="IPR013106">
    <property type="entry name" value="Ig_V-set"/>
</dbReference>
<dbReference type="GO" id="GO:1903980">
    <property type="term" value="P:positive regulation of microglial cell activation"/>
    <property type="evidence" value="ECO:0007669"/>
    <property type="project" value="UniProtKB-ARBA"/>
</dbReference>
<organism evidence="24 25">
    <name type="scientific">Bos mutus</name>
    <name type="common">wild yak</name>
    <dbReference type="NCBI Taxonomy" id="72004"/>
    <lineage>
        <taxon>Eukaryota</taxon>
        <taxon>Metazoa</taxon>
        <taxon>Chordata</taxon>
        <taxon>Craniata</taxon>
        <taxon>Vertebrata</taxon>
        <taxon>Euteleostomi</taxon>
        <taxon>Mammalia</taxon>
        <taxon>Eutheria</taxon>
        <taxon>Laurasiatheria</taxon>
        <taxon>Artiodactyla</taxon>
        <taxon>Ruminantia</taxon>
        <taxon>Pecora</taxon>
        <taxon>Bovidae</taxon>
        <taxon>Bovinae</taxon>
        <taxon>Bos</taxon>
    </lineage>
</organism>
<evidence type="ECO:0000256" key="20">
    <source>
        <dbReference type="ARBA" id="ARBA00082751"/>
    </source>
</evidence>
<evidence type="ECO:0000256" key="15">
    <source>
        <dbReference type="ARBA" id="ARBA00062942"/>
    </source>
</evidence>
<keyword evidence="8" id="KW-0446">Lipid-binding</keyword>
<dbReference type="PANTHER" id="PTHR16423">
    <property type="entry name" value="TREM-LIKE TRANSCRIPT PROTEIN"/>
    <property type="match status" value="1"/>
</dbReference>
<dbReference type="EMBL" id="VBQZ03000026">
    <property type="protein sequence ID" value="MXQ85441.1"/>
    <property type="molecule type" value="Genomic_DNA"/>
</dbReference>
<evidence type="ECO:0000256" key="5">
    <source>
        <dbReference type="ARBA" id="ARBA00022692"/>
    </source>
</evidence>
<reference evidence="24" key="1">
    <citation type="submission" date="2019-10" db="EMBL/GenBank/DDBJ databases">
        <title>The sequence and de novo assembly of the wild yak genome.</title>
        <authorList>
            <person name="Liu Y."/>
        </authorList>
    </citation>
    <scope>NUCLEOTIDE SEQUENCE [LARGE SCALE GENOMIC DNA]</scope>
    <source>
        <strain evidence="24">WY2019</strain>
    </source>
</reference>
<evidence type="ECO:0000256" key="3">
    <source>
        <dbReference type="ARBA" id="ARBA00022475"/>
    </source>
</evidence>
<dbReference type="GO" id="GO:0071396">
    <property type="term" value="P:cellular response to lipid"/>
    <property type="evidence" value="ECO:0007669"/>
    <property type="project" value="UniProtKB-ARBA"/>
</dbReference>
<dbReference type="GO" id="GO:1904141">
    <property type="term" value="P:positive regulation of microglial cell migration"/>
    <property type="evidence" value="ECO:0007669"/>
    <property type="project" value="UniProtKB-ARBA"/>
</dbReference>
<keyword evidence="7 22" id="KW-1133">Transmembrane helix</keyword>
<evidence type="ECO:0000256" key="6">
    <source>
        <dbReference type="ARBA" id="ARBA00022729"/>
    </source>
</evidence>
<evidence type="ECO:0000256" key="11">
    <source>
        <dbReference type="ARBA" id="ARBA00023170"/>
    </source>
</evidence>
<dbReference type="FunFam" id="2.60.40.10:FF:001672">
    <property type="entry name" value="Triggering receptor expressed on myeloid cells like 2"/>
    <property type="match status" value="1"/>
</dbReference>
<gene>
    <name evidence="24" type="ORF">E5288_WYG011399</name>
</gene>
<dbReference type="GO" id="GO:0050850">
    <property type="term" value="P:positive regulation of calcium-mediated signaling"/>
    <property type="evidence" value="ECO:0007669"/>
    <property type="project" value="UniProtKB-ARBA"/>
</dbReference>
<feature type="domain" description="Ig-like" evidence="23">
    <location>
        <begin position="337"/>
        <end position="435"/>
    </location>
</feature>
<keyword evidence="3" id="KW-1003">Cell membrane</keyword>
<evidence type="ECO:0000256" key="4">
    <source>
        <dbReference type="ARBA" id="ARBA00022525"/>
    </source>
</evidence>
<feature type="region of interest" description="Disordered" evidence="21">
    <location>
        <begin position="649"/>
        <end position="691"/>
    </location>
</feature>
<dbReference type="SMART" id="SM00406">
    <property type="entry name" value="IGv"/>
    <property type="match status" value="2"/>
</dbReference>
<dbReference type="GO" id="GO:0051898">
    <property type="term" value="P:negative regulation of phosphatidylinositol 3-kinase/protein kinase B signal transduction"/>
    <property type="evidence" value="ECO:0007669"/>
    <property type="project" value="UniProtKB-ARBA"/>
</dbReference>
<evidence type="ECO:0000256" key="14">
    <source>
        <dbReference type="ARBA" id="ARBA00059754"/>
    </source>
</evidence>
<name>A0A6B0R8W5_9CETA</name>
<dbReference type="FunFam" id="2.60.40.10:FF:001076">
    <property type="entry name" value="Triggering receptor expressed on myeloid cells 2"/>
    <property type="match status" value="1"/>
</dbReference>
<dbReference type="GO" id="GO:0097367">
    <property type="term" value="F:carbohydrate derivative binding"/>
    <property type="evidence" value="ECO:0007669"/>
    <property type="project" value="UniProtKB-ARBA"/>
</dbReference>
<evidence type="ECO:0000256" key="16">
    <source>
        <dbReference type="ARBA" id="ARBA00066031"/>
    </source>
</evidence>
<dbReference type="InterPro" id="IPR036179">
    <property type="entry name" value="Ig-like_dom_sf"/>
</dbReference>
<evidence type="ECO:0000256" key="2">
    <source>
        <dbReference type="ARBA" id="ARBA00004613"/>
    </source>
</evidence>
<keyword evidence="5 22" id="KW-0812">Transmembrane</keyword>
<protein>
    <recommendedName>
        <fullName evidence="18">Trem-like transcript 2 protein</fullName>
    </recommendedName>
    <alternativeName>
        <fullName evidence="19">Triggering receptor expressed on monocytes 2</fullName>
    </alternativeName>
    <alternativeName>
        <fullName evidence="17">Triggering receptor expressed on myeloid cells 2</fullName>
    </alternativeName>
    <alternativeName>
        <fullName evidence="20">Triggering receptor expressed on myeloid cells-like protein 2</fullName>
    </alternativeName>
</protein>
<comment type="subunit">
    <text evidence="16">Interacts with CD276 and this interaction enhances T-cell activation.</text>
</comment>
<evidence type="ECO:0000256" key="21">
    <source>
        <dbReference type="SAM" id="MobiDB-lite"/>
    </source>
</evidence>
<dbReference type="GO" id="GO:0009986">
    <property type="term" value="C:cell surface"/>
    <property type="evidence" value="ECO:0007669"/>
    <property type="project" value="TreeGrafter"/>
</dbReference>
<dbReference type="GO" id="GO:0070374">
    <property type="term" value="P:positive regulation of ERK1 and ERK2 cascade"/>
    <property type="evidence" value="ECO:0007669"/>
    <property type="project" value="UniProtKB-ARBA"/>
</dbReference>
<keyword evidence="10" id="KW-1015">Disulfide bond</keyword>
<dbReference type="GO" id="GO:1904646">
    <property type="term" value="P:cellular response to amyloid-beta"/>
    <property type="evidence" value="ECO:0007669"/>
    <property type="project" value="UniProtKB-ARBA"/>
</dbReference>
<evidence type="ECO:0000259" key="23">
    <source>
        <dbReference type="PROSITE" id="PS50835"/>
    </source>
</evidence>
<dbReference type="GO" id="GO:0048468">
    <property type="term" value="P:cell development"/>
    <property type="evidence" value="ECO:0007669"/>
    <property type="project" value="UniProtKB-ARBA"/>
</dbReference>
<dbReference type="Pfam" id="PF07686">
    <property type="entry name" value="V-set"/>
    <property type="match status" value="3"/>
</dbReference>
<keyword evidence="6" id="KW-0732">Signal</keyword>
<feature type="compositionally biased region" description="Low complexity" evidence="21">
    <location>
        <begin position="649"/>
        <end position="675"/>
    </location>
</feature>
<keyword evidence="4" id="KW-0964">Secreted</keyword>
<dbReference type="PROSITE" id="PS50835">
    <property type="entry name" value="IG_LIKE"/>
    <property type="match status" value="2"/>
</dbReference>
<evidence type="ECO:0000256" key="22">
    <source>
        <dbReference type="SAM" id="Phobius"/>
    </source>
</evidence>
<keyword evidence="25" id="KW-1185">Reference proteome</keyword>
<feature type="region of interest" description="Disordered" evidence="21">
    <location>
        <begin position="22"/>
        <end position="74"/>
    </location>
</feature>
<comment type="function">
    <text evidence="14">Cell surface receptor that may play a role in the innate and adaptive immune response. Acts as a counter-receptor for CD276 and interaction with CD276 on T-cells enhances T-cell activation.</text>
</comment>
<feature type="transmembrane region" description="Helical" evidence="22">
    <location>
        <begin position="963"/>
        <end position="986"/>
    </location>
</feature>
<dbReference type="GO" id="GO:0150079">
    <property type="term" value="P:negative regulation of neuroinflammatory response"/>
    <property type="evidence" value="ECO:0007669"/>
    <property type="project" value="UniProtKB-ARBA"/>
</dbReference>
<dbReference type="GO" id="GO:1900226">
    <property type="term" value="P:negative regulation of NLRP3 inflammasome complex assembly"/>
    <property type="evidence" value="ECO:0007669"/>
    <property type="project" value="UniProtKB-ARBA"/>
</dbReference>
<dbReference type="Gene3D" id="2.60.40.10">
    <property type="entry name" value="Immunoglobulins"/>
    <property type="match status" value="3"/>
</dbReference>
<dbReference type="GO" id="GO:0010628">
    <property type="term" value="P:positive regulation of gene expression"/>
    <property type="evidence" value="ECO:0007669"/>
    <property type="project" value="UniProtKB-ARBA"/>
</dbReference>
<dbReference type="Proteomes" id="UP000322234">
    <property type="component" value="Unassembled WGS sequence"/>
</dbReference>
<dbReference type="CDD" id="cd05716">
    <property type="entry name" value="IgV_pIgR_like"/>
    <property type="match status" value="1"/>
</dbReference>
<evidence type="ECO:0000256" key="8">
    <source>
        <dbReference type="ARBA" id="ARBA00023121"/>
    </source>
</evidence>
<evidence type="ECO:0000256" key="1">
    <source>
        <dbReference type="ARBA" id="ARBA00004251"/>
    </source>
</evidence>
<dbReference type="GO" id="GO:0006909">
    <property type="term" value="P:phagocytosis"/>
    <property type="evidence" value="ECO:0007669"/>
    <property type="project" value="UniProtKB-ARBA"/>
</dbReference>
<comment type="subunit">
    <text evidence="15">Monomer. After ectodomain shedding, the extracellular domain oligomerizes, which is enhanced and stabilized by binding of phosphatidylserine. Interacts with TYROBP/DAP12. Interaction with TYROBP is required for stabilization of the TREM2 C-terminal fragment (TREM2-CTF) which is produced by proteolytic processing. Interacts with PLXNA1 (via TIG domains); the interaction mediates SEMA6D binding and signaling through TYROBP.</text>
</comment>
<dbReference type="InterPro" id="IPR052314">
    <property type="entry name" value="Immune_rcpt_domain"/>
</dbReference>
<dbReference type="AlphaFoldDB" id="A0A6B0R8W5"/>
<dbReference type="GO" id="GO:0048678">
    <property type="term" value="P:response to axon injury"/>
    <property type="evidence" value="ECO:0007669"/>
    <property type="project" value="UniProtKB-ARBA"/>
</dbReference>
<sequence length="1039" mass="113989">MSLAAQRCQGTLGPYLERQLTGSEHHLDPGHTPKPHWTSLRPGLTEPPTLDPEGSLVPRGAQKEGGELERRSGRLGFLRKRPQTREPKLAPGHLACCQTLRARSCTGGPLGIHTVTQTQAHPAWSWPPHVSKEAWDFGVWPLSWGPWVVIAFSVLSSVAFAVLVISRPISVSVSEHRLLALFLLISLNHKWFPKAKQCKQTCFRKNGLRTVSRKNMKKDQLPAVPMGPCPQSRDPPENTSHNDIVAGTLRSSSCPAQPSLKVEALGAFVVPAPSPHEYIEKISREGEHINKELKERFALERQKGFQGEDVFQGPTALSKVLDNHLVEPAHQGYSGIPWSWEIQAAAEVFEEKCTLAEGQTLKVSCPTNTNIYSNSQKAWQRLKDNGEVQTLAITEGSSQVRVGKYFLEDIPSEGMLQIQMANLQVEDSGLYRCVILGPSDPIILFHPVRLVVTKITPTNVTHVNRAPGISIIIPAACGLLSKTLVFIGAPMEHVYSKLQHFEGETLSVQCSYKSRKNHLEGKVWCKIRRRKCETGFTRVGVQGPRYLLQDDTQAKVVNITMAALRLQDSGRYWCMRNSSGILYPLMGFLLEVSPASITKGNTPLTKLPSIFQSETVVATGPAPTSGPGSPFISRGTVFTAGLLTLARPLPSPTSRSTRLTSVMGSSFSSTSLSTTGPGRATGSQTATVSPSNTRASAAALGYTSTKAAHLCTVGAPTMGMCPTSRTLLNHLFPSRYLEFYPMVLVGVLALLPMLVMLIVVYGFWKKRHMGNEFLHKAPCVCPPQGKGDMEPVVLLILLAVTELSRAHNTTVFQGMMGRSLRVSCPYNSLKHWGRRKAWCRQLGEEGLCQQVVSTHPSWLLSFLKRRNGSTAITDDALGGTLTITLRNLQTHDAGLYQCQSLHGSEADTLRKVLVEVLADPRDYQDPGDLWIPEGSESFENAQVEHSISRSLSEEESPFPPTSILFLLACIFLSKLLAASALWAAAWHGQKQRPPQASGPDCGHNPGYQLQTLTGCHEDLLFCYKARRVNTDEEKTGLAP</sequence>
<feature type="region of interest" description="Disordered" evidence="21">
    <location>
        <begin position="220"/>
        <end position="240"/>
    </location>
</feature>
<dbReference type="GO" id="GO:0080090">
    <property type="term" value="P:regulation of primary metabolic process"/>
    <property type="evidence" value="ECO:0007669"/>
    <property type="project" value="UniProtKB-ARBA"/>
</dbReference>
<dbReference type="GO" id="GO:0008289">
    <property type="term" value="F:lipid binding"/>
    <property type="evidence" value="ECO:0007669"/>
    <property type="project" value="UniProtKB-KW"/>
</dbReference>
<evidence type="ECO:0000256" key="18">
    <source>
        <dbReference type="ARBA" id="ARBA00071543"/>
    </source>
</evidence>
<dbReference type="SMART" id="SM00409">
    <property type="entry name" value="IG"/>
    <property type="match status" value="3"/>
</dbReference>
<keyword evidence="12" id="KW-0325">Glycoprotein</keyword>
<comment type="caution">
    <text evidence="24">The sequence shown here is derived from an EMBL/GenBank/DDBJ whole genome shotgun (WGS) entry which is preliminary data.</text>
</comment>
<feature type="compositionally biased region" description="Basic and acidic residues" evidence="21">
    <location>
        <begin position="61"/>
        <end position="72"/>
    </location>
</feature>
<dbReference type="GO" id="GO:0007166">
    <property type="term" value="P:cell surface receptor signaling pathway"/>
    <property type="evidence" value="ECO:0007669"/>
    <property type="project" value="UniProtKB-ARBA"/>
</dbReference>
<keyword evidence="13" id="KW-0393">Immunoglobulin domain</keyword>
<evidence type="ECO:0000256" key="10">
    <source>
        <dbReference type="ARBA" id="ARBA00023157"/>
    </source>
</evidence>
<dbReference type="SUPFAM" id="SSF48726">
    <property type="entry name" value="Immunoglobulin"/>
    <property type="match status" value="3"/>
</dbReference>
<dbReference type="GO" id="GO:1900223">
    <property type="term" value="P:positive regulation of amyloid-beta clearance"/>
    <property type="evidence" value="ECO:0007669"/>
    <property type="project" value="UniProtKB-ARBA"/>
</dbReference>
<dbReference type="GO" id="GO:0035176">
    <property type="term" value="P:social behavior"/>
    <property type="evidence" value="ECO:0007669"/>
    <property type="project" value="UniProtKB-ARBA"/>
</dbReference>
<keyword evidence="11" id="KW-0675">Receptor</keyword>
<keyword evidence="9 22" id="KW-0472">Membrane</keyword>
<dbReference type="GO" id="GO:0120035">
    <property type="term" value="P:regulation of plasma membrane bounded cell projection organization"/>
    <property type="evidence" value="ECO:0007669"/>
    <property type="project" value="UniProtKB-ARBA"/>
</dbReference>
<dbReference type="GO" id="GO:0005576">
    <property type="term" value="C:extracellular region"/>
    <property type="evidence" value="ECO:0007669"/>
    <property type="project" value="UniProtKB-SubCell"/>
</dbReference>
<dbReference type="InterPro" id="IPR007110">
    <property type="entry name" value="Ig-like_dom"/>
</dbReference>
<evidence type="ECO:0000313" key="24">
    <source>
        <dbReference type="EMBL" id="MXQ85441.1"/>
    </source>
</evidence>
<dbReference type="InterPro" id="IPR013783">
    <property type="entry name" value="Ig-like_fold"/>
</dbReference>
<dbReference type="GO" id="GO:0060100">
    <property type="term" value="P:positive regulation of phagocytosis, engulfment"/>
    <property type="evidence" value="ECO:0007669"/>
    <property type="project" value="UniProtKB-ARBA"/>
</dbReference>
<evidence type="ECO:0000256" key="7">
    <source>
        <dbReference type="ARBA" id="ARBA00022989"/>
    </source>
</evidence>
<evidence type="ECO:0000256" key="9">
    <source>
        <dbReference type="ARBA" id="ARBA00023136"/>
    </source>
</evidence>
<dbReference type="GO" id="GO:0006955">
    <property type="term" value="P:immune response"/>
    <property type="evidence" value="ECO:0007669"/>
    <property type="project" value="UniProtKB-ARBA"/>
</dbReference>
<feature type="compositionally biased region" description="Polar residues" evidence="21">
    <location>
        <begin position="681"/>
        <end position="691"/>
    </location>
</feature>
<accession>A0A6B0R8W5</accession>
<feature type="transmembrane region" description="Helical" evidence="22">
    <location>
        <begin position="739"/>
        <end position="764"/>
    </location>
</feature>
<evidence type="ECO:0000256" key="17">
    <source>
        <dbReference type="ARBA" id="ARBA00070587"/>
    </source>
</evidence>
<comment type="subcellular location">
    <subcellularLocation>
        <location evidence="1">Cell membrane</location>
        <topology evidence="1">Single-pass type I membrane protein</topology>
    </subcellularLocation>
    <subcellularLocation>
        <location evidence="2">Secreted</location>
    </subcellularLocation>
</comment>
<dbReference type="GO" id="GO:1904951">
    <property type="term" value="P:positive regulation of establishment of protein localization"/>
    <property type="evidence" value="ECO:0007669"/>
    <property type="project" value="UniProtKB-ARBA"/>
</dbReference>
<evidence type="ECO:0000256" key="13">
    <source>
        <dbReference type="ARBA" id="ARBA00023319"/>
    </source>
</evidence>
<proteinExistence type="predicted"/>
<feature type="domain" description="Ig-like" evidence="23">
    <location>
        <begin position="791"/>
        <end position="914"/>
    </location>
</feature>
<evidence type="ECO:0000313" key="25">
    <source>
        <dbReference type="Proteomes" id="UP000322234"/>
    </source>
</evidence>
<dbReference type="PANTHER" id="PTHR16423:SF3">
    <property type="entry name" value="TREM-LIKE TRANSCRIPT 2 PROTEIN"/>
    <property type="match status" value="1"/>
</dbReference>